<gene>
    <name evidence="1" type="ORF">A0071_08360</name>
</gene>
<sequence length="86" mass="10157">MQKILQIERANLIEDRQKARRLMENLEAIGQHNLEVMYKGINNKDVDSEKNRIKDKEYLNDISKAQDYSNKFIGRLATTIIAERTY</sequence>
<reference evidence="1 2" key="1">
    <citation type="submission" date="2020-10" db="EMBL/GenBank/DDBJ databases">
        <title>Campylobacter and Helicobacter PacBio genomes.</title>
        <authorList>
            <person name="Lane C."/>
        </authorList>
    </citation>
    <scope>NUCLEOTIDE SEQUENCE [LARGE SCALE GENOMIC DNA]</scope>
    <source>
        <strain evidence="1 2">2010D-8469</strain>
    </source>
</reference>
<protein>
    <submittedName>
        <fullName evidence="1">Uncharacterized protein</fullName>
    </submittedName>
</protein>
<proteinExistence type="predicted"/>
<dbReference type="Proteomes" id="UP000594874">
    <property type="component" value="Chromosome"/>
</dbReference>
<name>A0ABX6TXJ8_9BACT</name>
<keyword evidence="2" id="KW-1185">Reference proteome</keyword>
<evidence type="ECO:0000313" key="2">
    <source>
        <dbReference type="Proteomes" id="UP000594874"/>
    </source>
</evidence>
<evidence type="ECO:0000313" key="1">
    <source>
        <dbReference type="EMBL" id="QOR04161.1"/>
    </source>
</evidence>
<dbReference type="EMBL" id="CP063091">
    <property type="protein sequence ID" value="QOR04161.1"/>
    <property type="molecule type" value="Genomic_DNA"/>
</dbReference>
<organism evidence="1 2">
    <name type="scientific">Campylobacter cuniculorum</name>
    <dbReference type="NCBI Taxonomy" id="374106"/>
    <lineage>
        <taxon>Bacteria</taxon>
        <taxon>Pseudomonadati</taxon>
        <taxon>Campylobacterota</taxon>
        <taxon>Epsilonproteobacteria</taxon>
        <taxon>Campylobacterales</taxon>
        <taxon>Campylobacteraceae</taxon>
        <taxon>Campylobacter</taxon>
    </lineage>
</organism>
<accession>A0ABX6TXJ8</accession>